<keyword evidence="11" id="KW-1185">Reference proteome</keyword>
<dbReference type="NCBIfam" id="TIGR01376">
    <property type="entry name" value="POMP_repeat"/>
    <property type="match status" value="2"/>
</dbReference>
<dbReference type="EMBL" id="CCKQ01010943">
    <property type="protein sequence ID" value="CDW82469.1"/>
    <property type="molecule type" value="Genomic_DNA"/>
</dbReference>
<dbReference type="PANTHER" id="PTHR11319:SF35">
    <property type="entry name" value="OUTER MEMBRANE PROTEIN PMPC-RELATED"/>
    <property type="match status" value="1"/>
</dbReference>
<protein>
    <recommendedName>
        <fullName evidence="12">Transmembrane protein</fullName>
    </recommendedName>
</protein>
<evidence type="ECO:0000256" key="9">
    <source>
        <dbReference type="SAM" id="Phobius"/>
    </source>
</evidence>
<gene>
    <name evidence="10" type="primary">Contig11499.g12311</name>
    <name evidence="10" type="ORF">STYLEM_11502</name>
</gene>
<feature type="transmembrane region" description="Helical" evidence="9">
    <location>
        <begin position="1668"/>
        <end position="1686"/>
    </location>
</feature>
<dbReference type="SUPFAM" id="SSF51126">
    <property type="entry name" value="Pectin lyase-like"/>
    <property type="match status" value="3"/>
</dbReference>
<feature type="compositionally biased region" description="Low complexity" evidence="8">
    <location>
        <begin position="2331"/>
        <end position="2344"/>
    </location>
</feature>
<dbReference type="InterPro" id="IPR003368">
    <property type="entry name" value="POMP_repeat"/>
</dbReference>
<dbReference type="InParanoid" id="A0A078AJX0"/>
<evidence type="ECO:0000256" key="1">
    <source>
        <dbReference type="ARBA" id="ARBA00004196"/>
    </source>
</evidence>
<feature type="transmembrane region" description="Helical" evidence="9">
    <location>
        <begin position="1932"/>
        <end position="1953"/>
    </location>
</feature>
<keyword evidence="6 9" id="KW-0472">Membrane</keyword>
<reference evidence="10 11" key="1">
    <citation type="submission" date="2014-06" db="EMBL/GenBank/DDBJ databases">
        <authorList>
            <person name="Swart Estienne"/>
        </authorList>
    </citation>
    <scope>NUCLEOTIDE SEQUENCE [LARGE SCALE GENOMIC DNA]</scope>
    <source>
        <strain evidence="10 11">130c</strain>
    </source>
</reference>
<evidence type="ECO:0008006" key="12">
    <source>
        <dbReference type="Google" id="ProtNLM"/>
    </source>
</evidence>
<sequence>MGNGGFMNIQKAASLTANGLKLLDSFSSQKGHFIFCEVAGIILQVFESSFIQQKYLDKEQYPIQLELSYSYSGIMLKNAYRSLFQNCIFQNNIQSQQGGAIQIIGGNFECNGCNFYNNSALNGGAMFLQETDSITLFQVLFNQVYAQEQGGAINIYLPQGNTKISNSTIYEGYGAGYTGGIYYETEVDGIQIEGGVVLDNVIFREVKGGVASVLFVRAKKTVVKITSCQMDQVYGGQQNSISVYNAKSLFIHNMTATNIHSDYQSSFLFVQSVEEDVFINSSRIFCNYNNQARRILDEDTSTIQNDQGQRKLYDTFQWFNSPLSAPIWINFSKQFMINNLHMKNCIMDRKSTIREEALIIMGQDNMTFIDTNSKYEYSEGLNGGVYNVYQFTFNFLVNNTYQHLGTNQYGLIHASIPQLLFIHNCTFFNITSYGAEGAIISLLSKSPLTGYYIGQRRVHIRNVTVNTVKMENRAFGGFIAHSDTSLNTIIIESVTVKNLQNAEQCGIFCFTPFDGELHIISSSKYQKTEFSNFYSLSEQQFMRFNQSSLTTFTKIYIEDNIIDCQNKDKPDWISYVYTLGNEGIIRIAEKARLYTKNSLFRNCYKSQSGSMISMSTNSYEDEGSVFQNINGAYGAIVSCYGCLIKMKNTTMLNINAISGGLIALIGFCDVQLEKISAQGISAQSQGGFLFEQQFQSDVGYQNKTNIVLKNSQELYDFKASEGGLFYLFQTTTSLLIQNIKVQNARSTIKGGLFSVTDAELIQIENSRIIDIFSANGGFIYSSSNLLNIIIRNTKIMCDQNYLQLEELDKYINNKAYYPESKAYFVLQNTASISLYSNRIENCGNQNLGGVFSIQKTKFTDEKSIFLYNSGQYGGVFNAQESVIKLSSSEFYNNLGKTGGVINAVFNSSLTLRFCIFQNNNATASAGVLFLATQCSLNIYGSTFYQNQADENSVLEIISTNLVQDVVISKSQFKENKSSKNTISILYSSVILIDSKFQDNIALSKTKNILLGFVNITMRNNIFSSKYLADLEQSYLLDETTGSFIFLIFDVILSLDNCLFKGGLSNYGGAIFISGDSVISIMNSRFINNQAISKGGAIYSSGFKSIFIGDESTFVDNFAIDYGEDIYITNSFKTISLNKVSFSNLKSKNSIYIEQAFLNATNLTIKDINQNKQSKRGAGIYCNFCKGFLIKNSLFQNLRSSQGGAIYLIEQDANKGSTYFDQNEKFQIINSQFHNCSSQKGGALYLDNPQSINIINSSFISNQALIFENNEFQIVSQGSGGAIYYTCNIQQLNCKMNLNGTLTFQQNNAEFQGGAIFWDQLEPNYNLSSISFINNSGYYYGDDLACYSQNLRQVSYSQYMKKMIQIRVKNQDDYNLRELLNEYQDQGNERKREIQELNNQRSGGSIPIIYIAMMDKYGQIVGADFTSKVRVNIDTNNLSEKQNLYSPIIEGSSIFDVIGGIAVISDIIIVGTPGTSYQLVFSSDGIDLSKDSNKKTMNYEGNSNLDFDIDIRLRECEIGEQFTTSGKCQICQDSYSLVKMTQPGSCEVCPTEKAKCIEGAQIGPLPGYWRRNNESKIFTQCLYEFACLGMIPPKNILVGECQQGYQGILCADCEYGFSRNNDYQCSLCPESALNVLRLLAIVSAVAILIVFMIRSTLNGAMEINNVTSIYLKILLNHFQLILVTASFDFRWSQQIVEFFSSTKQVATASTQVFSFDCFLDTRSSNEQSSQVERRIFFQKLIMIALLPFLLTILCCIVWNIYKKIKKDQIEIRGKLLSSLVILLFLVHPSLVTYSFHNFKCKEVDSEQRVQDDLEIECWSAVHNVFSYFVALPSIIVWGLGIPFFAFAILIKRRDKLNTFEVRQSYGFLFRGYRKEYYFWEIVIMYRKIMIIFTSVFISNFGVVSQALLVFMILIFFLMINFKKQPFNTLVLNDLETLSLITSMITIYCGIFFILNKPKDWINENPDLARGSVSLSDGFQKFFFFLILSSNLCFFLFWGYKMYQEGKAKFRQKFTKIYLALCLCQNQNKLEDQLIMHQIEQENINYQQQLKSQLKKIKKVFINGELNLNKNNIERILMHVGLDQFYKIVEGNKRIMKKETQTQHLRSQKIKNTIKIQKQSFSETQKQDDDLSQNFKLYIEDFSGNKQTQQTNDSQQDIYFDESQFQDEITFNKNNMSNQKYLDSQISLASIKTFKFNKERQEIKKSRLPVGYDALARGQIKKITEEKYNIKQNAIRKFYEPFTPSILTKKKKILNNKNAIQSELAINKNYIATSERFQETSSIMEDKINHSQLELLVNDRIKEITVNYQESKNSEQNILVRKRFNKQKKQMKNRNQNNQTIQKQKNSLSETSISNIHNEKVIRGLTIRQQDDFNQKISINDYELLVQDPKQCENQLKNVESPCTEQTFDCKTYGFQEFLVHQQEDKNSKFQIDQIGHLLYIDNESIQISQKRQDQLAVIDLSKSTDSLDILSAVQNQNFLSPKKSKENVGNNKLPIAIKESVSFQSPDEDSKSLQRKEQFAFMSDKILDFYNEKNTDSIMIQQYSESEKSLLISQDSQLDI</sequence>
<proteinExistence type="predicted"/>
<evidence type="ECO:0000313" key="11">
    <source>
        <dbReference type="Proteomes" id="UP000039865"/>
    </source>
</evidence>
<dbReference type="InterPro" id="IPR011050">
    <property type="entry name" value="Pectin_lyase_fold/virulence"/>
</dbReference>
<evidence type="ECO:0000256" key="5">
    <source>
        <dbReference type="ARBA" id="ARBA00022729"/>
    </source>
</evidence>
<keyword evidence="9" id="KW-0812">Transmembrane</keyword>
<evidence type="ECO:0000256" key="2">
    <source>
        <dbReference type="ARBA" id="ARBA00004442"/>
    </source>
</evidence>
<keyword evidence="7" id="KW-0998">Cell outer membrane</keyword>
<keyword evidence="4" id="KW-0964">Secreted</keyword>
<evidence type="ECO:0000256" key="3">
    <source>
        <dbReference type="ARBA" id="ARBA00004613"/>
    </source>
</evidence>
<feature type="transmembrane region" description="Helical" evidence="9">
    <location>
        <begin position="1772"/>
        <end position="1794"/>
    </location>
</feature>
<organism evidence="10 11">
    <name type="scientific">Stylonychia lemnae</name>
    <name type="common">Ciliate</name>
    <dbReference type="NCBI Taxonomy" id="5949"/>
    <lineage>
        <taxon>Eukaryota</taxon>
        <taxon>Sar</taxon>
        <taxon>Alveolata</taxon>
        <taxon>Ciliophora</taxon>
        <taxon>Intramacronucleata</taxon>
        <taxon>Spirotrichea</taxon>
        <taxon>Stichotrichia</taxon>
        <taxon>Sporadotrichida</taxon>
        <taxon>Oxytrichidae</taxon>
        <taxon>Stylonychinae</taxon>
        <taxon>Stylonychia</taxon>
    </lineage>
</organism>
<dbReference type="PANTHER" id="PTHR11319">
    <property type="entry name" value="G PROTEIN-COUPLED RECEPTOR-RELATED"/>
    <property type="match status" value="1"/>
</dbReference>
<feature type="transmembrane region" description="Helical" evidence="9">
    <location>
        <begin position="1739"/>
        <end position="1760"/>
    </location>
</feature>
<evidence type="ECO:0000256" key="4">
    <source>
        <dbReference type="ARBA" id="ARBA00022525"/>
    </source>
</evidence>
<keyword evidence="9" id="KW-1133">Transmembrane helix</keyword>
<feature type="transmembrane region" description="Helical" evidence="9">
    <location>
        <begin position="1980"/>
        <end position="2001"/>
    </location>
</feature>
<evidence type="ECO:0000256" key="7">
    <source>
        <dbReference type="ARBA" id="ARBA00023237"/>
    </source>
</evidence>
<dbReference type="Proteomes" id="UP000039865">
    <property type="component" value="Unassembled WGS sequence"/>
</dbReference>
<dbReference type="OrthoDB" id="10062419at2759"/>
<feature type="transmembrane region" description="Helical" evidence="9">
    <location>
        <begin position="1902"/>
        <end position="1920"/>
    </location>
</feature>
<dbReference type="GO" id="GO:0005576">
    <property type="term" value="C:extracellular region"/>
    <property type="evidence" value="ECO:0007669"/>
    <property type="project" value="UniProtKB-SubCell"/>
</dbReference>
<comment type="subcellular location">
    <subcellularLocation>
        <location evidence="1">Cell envelope</location>
    </subcellularLocation>
    <subcellularLocation>
        <location evidence="2">Cell outer membrane</location>
    </subcellularLocation>
    <subcellularLocation>
        <location evidence="3">Secreted</location>
    </subcellularLocation>
</comment>
<evidence type="ECO:0000256" key="8">
    <source>
        <dbReference type="SAM" id="MobiDB-lite"/>
    </source>
</evidence>
<feature type="transmembrane region" description="Helical" evidence="9">
    <location>
        <begin position="1823"/>
        <end position="1849"/>
    </location>
</feature>
<evidence type="ECO:0000313" key="10">
    <source>
        <dbReference type="EMBL" id="CDW82469.1"/>
    </source>
</evidence>
<evidence type="ECO:0000256" key="6">
    <source>
        <dbReference type="ARBA" id="ARBA00023136"/>
    </source>
</evidence>
<dbReference type="OMA" id="ANCKANQ"/>
<feature type="transmembrane region" description="Helical" evidence="9">
    <location>
        <begin position="1634"/>
        <end position="1656"/>
    </location>
</feature>
<name>A0A078AJX0_STYLE</name>
<accession>A0A078AJX0</accession>
<feature type="region of interest" description="Disordered" evidence="8">
    <location>
        <begin position="2324"/>
        <end position="2350"/>
    </location>
</feature>
<keyword evidence="5" id="KW-0732">Signal</keyword>